<evidence type="ECO:0000259" key="1">
    <source>
        <dbReference type="PROSITE" id="PS50830"/>
    </source>
</evidence>
<evidence type="ECO:0000313" key="3">
    <source>
        <dbReference type="Proteomes" id="UP000004995"/>
    </source>
</evidence>
<dbReference type="InterPro" id="IPR019328">
    <property type="entry name" value="PIGH-H_dom"/>
</dbReference>
<protein>
    <recommendedName>
        <fullName evidence="1">TNase-like domain-containing protein</fullName>
    </recommendedName>
</protein>
<dbReference type="Gramene" id="KQL04549">
    <property type="protein sequence ID" value="KQL04549"/>
    <property type="gene ID" value="SETIT_004416mg"/>
</dbReference>
<proteinExistence type="predicted"/>
<organism evidence="2 3">
    <name type="scientific">Setaria italica</name>
    <name type="common">Foxtail millet</name>
    <name type="synonym">Panicum italicum</name>
    <dbReference type="NCBI Taxonomy" id="4555"/>
    <lineage>
        <taxon>Eukaryota</taxon>
        <taxon>Viridiplantae</taxon>
        <taxon>Streptophyta</taxon>
        <taxon>Embryophyta</taxon>
        <taxon>Tracheophyta</taxon>
        <taxon>Spermatophyta</taxon>
        <taxon>Magnoliopsida</taxon>
        <taxon>Liliopsida</taxon>
        <taxon>Poales</taxon>
        <taxon>Poaceae</taxon>
        <taxon>PACMAD clade</taxon>
        <taxon>Panicoideae</taxon>
        <taxon>Panicodae</taxon>
        <taxon>Paniceae</taxon>
        <taxon>Cenchrinae</taxon>
        <taxon>Setaria</taxon>
    </lineage>
</organism>
<dbReference type="InterPro" id="IPR044215">
    <property type="entry name" value="PIG-H"/>
</dbReference>
<dbReference type="SUPFAM" id="SSF50199">
    <property type="entry name" value="Staphylococcal nuclease"/>
    <property type="match status" value="1"/>
</dbReference>
<dbReference type="Pfam" id="PF00565">
    <property type="entry name" value="SNase"/>
    <property type="match status" value="1"/>
</dbReference>
<reference evidence="2" key="2">
    <citation type="submission" date="2018-08" db="UniProtKB">
        <authorList>
            <consortium name="EnsemblPlants"/>
        </authorList>
    </citation>
    <scope>IDENTIFICATION</scope>
    <source>
        <strain evidence="2">Yugu1</strain>
    </source>
</reference>
<dbReference type="HOGENOM" id="CLU_630656_0_0_1"/>
<dbReference type="EnsemblPlants" id="KQL04549">
    <property type="protein sequence ID" value="KQL04549"/>
    <property type="gene ID" value="SETIT_004416mg"/>
</dbReference>
<evidence type="ECO:0000313" key="2">
    <source>
        <dbReference type="EnsemblPlants" id="KQL04549"/>
    </source>
</evidence>
<dbReference type="PANTHER" id="PTHR15231:SF4">
    <property type="entry name" value="OS01G0166400 PROTEIN"/>
    <property type="match status" value="1"/>
</dbReference>
<dbReference type="eggNOG" id="KOG4551">
    <property type="taxonomic scope" value="Eukaryota"/>
</dbReference>
<dbReference type="Proteomes" id="UP000004995">
    <property type="component" value="Unassembled WGS sequence"/>
</dbReference>
<feature type="domain" description="TNase-like" evidence="1">
    <location>
        <begin position="53"/>
        <end position="261"/>
    </location>
</feature>
<dbReference type="Pfam" id="PF10181">
    <property type="entry name" value="PIG-H"/>
    <property type="match status" value="1"/>
</dbReference>
<dbReference type="Gene3D" id="2.40.50.90">
    <property type="match status" value="1"/>
</dbReference>
<keyword evidence="3" id="KW-1185">Reference proteome</keyword>
<reference evidence="3" key="1">
    <citation type="journal article" date="2012" name="Nat. Biotechnol.">
        <title>Reference genome sequence of the model plant Setaria.</title>
        <authorList>
            <person name="Bennetzen J.L."/>
            <person name="Schmutz J."/>
            <person name="Wang H."/>
            <person name="Percifield R."/>
            <person name="Hawkins J."/>
            <person name="Pontaroli A.C."/>
            <person name="Estep M."/>
            <person name="Feng L."/>
            <person name="Vaughn J.N."/>
            <person name="Grimwood J."/>
            <person name="Jenkins J."/>
            <person name="Barry K."/>
            <person name="Lindquist E."/>
            <person name="Hellsten U."/>
            <person name="Deshpande S."/>
            <person name="Wang X."/>
            <person name="Wu X."/>
            <person name="Mitros T."/>
            <person name="Triplett J."/>
            <person name="Yang X."/>
            <person name="Ye C.Y."/>
            <person name="Mauro-Herrera M."/>
            <person name="Wang L."/>
            <person name="Li P."/>
            <person name="Sharma M."/>
            <person name="Sharma R."/>
            <person name="Ronald P.C."/>
            <person name="Panaud O."/>
            <person name="Kellogg E.A."/>
            <person name="Brutnell T.P."/>
            <person name="Doust A.N."/>
            <person name="Tuskan G.A."/>
            <person name="Rokhsar D."/>
            <person name="Devos K.M."/>
        </authorList>
    </citation>
    <scope>NUCLEOTIDE SEQUENCE [LARGE SCALE GENOMIC DNA]</scope>
    <source>
        <strain evidence="3">cv. Yugu1</strain>
    </source>
</reference>
<dbReference type="InterPro" id="IPR016071">
    <property type="entry name" value="Staphylococal_nuclease_OB-fold"/>
</dbReference>
<dbReference type="InterPro" id="IPR035437">
    <property type="entry name" value="SNase_OB-fold_sf"/>
</dbReference>
<dbReference type="OMA" id="VECNGIF"/>
<dbReference type="PROSITE" id="PS50830">
    <property type="entry name" value="TNASE_3"/>
    <property type="match status" value="1"/>
</dbReference>
<dbReference type="AlphaFoldDB" id="K3XR75"/>
<sequence length="425" mass="47398">MPEVMGTAPGHRRERRGSFHVRTGVAGKRVPPSTVLAYCIGAIALLASAGRTRAPKVDAKAVTDGDTITVYVNMANHPESGDVSQEVHKAATEWTKAWVAKNCQRADALQKIILDGGYRQVPNTRGEQVLAKKYRIRLRGIDAPESLMPYGKEAKEELVRLVQGKTLKISIYDSDRYGRLVGDVDSNGVSVQEHMLKKGLAWHCTAYDHRMELSKVTSTLVLPNPEKPWEWRKKKRSGTVCLDSLTMEQPAQAISDGMYAYKHRCEGGVDIHDIVVKKSTFRILLYYISTICLLVTVCCTLLSKESLGLGSLWSISFAGVIAKWLRCDPVKKESLVIMPTFGIQLEQHFWSGRVHRKFVPTGKILRPVLNECVTPVTCYWSLALLLRDDYGLMLVFKNLNPPAKMLIPIWKALCAFVDSNTLSAS</sequence>
<accession>K3XR75</accession>
<name>K3XR75_SETIT</name>
<dbReference type="GO" id="GO:0000506">
    <property type="term" value="C:glycosylphosphatidylinositol-N-acetylglucosaminyltransferase (GPI-GnT) complex"/>
    <property type="evidence" value="ECO:0007669"/>
    <property type="project" value="InterPro"/>
</dbReference>
<dbReference type="EMBL" id="AGNK02002882">
    <property type="status" value="NOT_ANNOTATED_CDS"/>
    <property type="molecule type" value="Genomic_DNA"/>
</dbReference>
<dbReference type="GO" id="GO:0006506">
    <property type="term" value="P:GPI anchor biosynthetic process"/>
    <property type="evidence" value="ECO:0007669"/>
    <property type="project" value="InterPro"/>
</dbReference>
<dbReference type="SMART" id="SM00318">
    <property type="entry name" value="SNc"/>
    <property type="match status" value="1"/>
</dbReference>
<dbReference type="PANTHER" id="PTHR15231">
    <property type="entry name" value="PHOSPHATIDYLINOSITOL N-ACETYLGLUCOSAMINYLTRANSFERASE SUBUNIT H"/>
    <property type="match status" value="1"/>
</dbReference>
<dbReference type="InParanoid" id="K3XR75"/>